<dbReference type="Pfam" id="PF21706">
    <property type="entry name" value="FCSD_central"/>
    <property type="match status" value="1"/>
</dbReference>
<reference evidence="3" key="1">
    <citation type="submission" date="2019-09" db="EMBL/GenBank/DDBJ databases">
        <title>Complete genome sequencing of four Arcobacter species reveals a diverse suite of mobile elements.</title>
        <authorList>
            <person name="Miller W.G."/>
            <person name="Yee E."/>
            <person name="Bono J.L."/>
        </authorList>
    </citation>
    <scope>NUCLEOTIDE SEQUENCE [LARGE SCALE GENOMIC DNA]</scope>
    <source>
        <strain evidence="3">LMG 26638</strain>
    </source>
</reference>
<evidence type="ECO:0000313" key="3">
    <source>
        <dbReference type="EMBL" id="QEP35661.1"/>
    </source>
</evidence>
<dbReference type="OrthoDB" id="9802771at2"/>
<dbReference type="PROSITE" id="PS51318">
    <property type="entry name" value="TAT"/>
    <property type="match status" value="1"/>
</dbReference>
<dbReference type="InterPro" id="IPR016156">
    <property type="entry name" value="FAD/NAD-linked_Rdtase_dimer_sf"/>
</dbReference>
<dbReference type="Gene3D" id="3.50.50.60">
    <property type="entry name" value="FAD/NAD(P)-binding domain"/>
    <property type="match status" value="2"/>
</dbReference>
<dbReference type="InterPro" id="IPR052541">
    <property type="entry name" value="SQRD"/>
</dbReference>
<dbReference type="SUPFAM" id="SSF51905">
    <property type="entry name" value="FAD/NAD(P)-binding domain"/>
    <property type="match status" value="2"/>
</dbReference>
<keyword evidence="4" id="KW-1185">Reference proteome</keyword>
<dbReference type="InterPro" id="IPR049386">
    <property type="entry name" value="FCSD_central"/>
</dbReference>
<name>A0A5C2H9S6_9BACT</name>
<dbReference type="GO" id="GO:0016491">
    <property type="term" value="F:oxidoreductase activity"/>
    <property type="evidence" value="ECO:0007669"/>
    <property type="project" value="InterPro"/>
</dbReference>
<protein>
    <submittedName>
        <fullName evidence="3">FadH2 and FCSD-flav_bind domain-containing protein</fullName>
    </submittedName>
</protein>
<evidence type="ECO:0000313" key="4">
    <source>
        <dbReference type="Proteomes" id="UP000322726"/>
    </source>
</evidence>
<dbReference type="SUPFAM" id="SSF55424">
    <property type="entry name" value="FAD/NAD-linked reductases, dimerisation (C-terminal) domain"/>
    <property type="match status" value="1"/>
</dbReference>
<sequence>MKSTINRRDFLKFLGFSTASFVLTPSLLKAATNPSIVVVGGGFAGATCAKYLKLWGGSSIDVTVIEENANYVSPILSNLVLNSQKVIGDITFGYQNHANTYQINMVHKKLVTIDKDNKSLILDDSSTLSYDYLVLAPGIDFSPVSGHDFTKVPHGWIAGTQTTLLKQQIDTMVDGDEFVMSIPKSPYRCPPGPYERACVVAHYLKNVKGYLNSKVTVLDANADIIVEKDTFGSAFTSYGVDYIPNATVTAVNSDTKTVTYDTLLNSGITKTAKVLNIIPNQKAASLIFDAGLNSGNWASVDAISYESTITSGIYIIGDSQGTSQPKAGHIGNAEAKVCADAILRKINNVALYANPKTNSACYSPISTTQASWLTVVYEYDSTTKDMKPVSGAGYPTAGSASSTNYKDMFSWSTNLFKDTFY</sequence>
<dbReference type="RefSeq" id="WP_130234546.1">
    <property type="nucleotide sequence ID" value="NZ_BMEF01000044.1"/>
</dbReference>
<proteinExistence type="predicted"/>
<dbReference type="GO" id="GO:0050660">
    <property type="term" value="F:flavin adenine dinucleotide binding"/>
    <property type="evidence" value="ECO:0007669"/>
    <property type="project" value="InterPro"/>
</dbReference>
<dbReference type="InterPro" id="IPR006311">
    <property type="entry name" value="TAT_signal"/>
</dbReference>
<dbReference type="Proteomes" id="UP000322726">
    <property type="component" value="Chromosome"/>
</dbReference>
<dbReference type="PANTHER" id="PTHR43755">
    <property type="match status" value="1"/>
</dbReference>
<accession>A0A5C2H9S6</accession>
<dbReference type="InterPro" id="IPR023753">
    <property type="entry name" value="FAD/NAD-binding_dom"/>
</dbReference>
<evidence type="ECO:0000256" key="1">
    <source>
        <dbReference type="ARBA" id="ARBA00022630"/>
    </source>
</evidence>
<dbReference type="InterPro" id="IPR015323">
    <property type="entry name" value="FlavoCytC_S_DH_flav-bd"/>
</dbReference>
<gene>
    <name evidence="3" type="ORF">APAC_2621</name>
</gene>
<keyword evidence="1" id="KW-0285">Flavoprotein</keyword>
<dbReference type="InterPro" id="IPR037092">
    <property type="entry name" value="FlavoCytC_S_DH_flav-bd_sf"/>
</dbReference>
<dbReference type="Gene3D" id="3.90.760.10">
    <property type="entry name" value="Flavocytochrome c sulphide dehydrogenase, flavin-binding domain"/>
    <property type="match status" value="1"/>
</dbReference>
<reference evidence="3" key="2">
    <citation type="submission" date="2019-09" db="EMBL/GenBank/DDBJ databases">
        <title>Taxonomic note: a critical rebuttal of the proposed division of the genus Arcobacter into six genera, emended descriptions of Arcobacter anaerophilus and the genus Arcobacter, and an assessment of genus-level boundaries for Epsilonproteobacteria using in silico genomic comparator tools.</title>
        <authorList>
            <person name="On S.L.W."/>
            <person name="Miller W.G."/>
            <person name="Biggs P."/>
            <person name="Cornelius A."/>
            <person name="Vandamme P."/>
        </authorList>
    </citation>
    <scope>NUCLEOTIDE SEQUENCE [LARGE SCALE GENOMIC DNA]</scope>
    <source>
        <strain evidence="3">LMG 26638</strain>
    </source>
</reference>
<dbReference type="Pfam" id="PF07992">
    <property type="entry name" value="Pyr_redox_2"/>
    <property type="match status" value="1"/>
</dbReference>
<dbReference type="KEGG" id="apai:APAC_2621"/>
<organism evidence="3 4">
    <name type="scientific">Malaciobacter pacificus</name>
    <dbReference type="NCBI Taxonomy" id="1080223"/>
    <lineage>
        <taxon>Bacteria</taxon>
        <taxon>Pseudomonadati</taxon>
        <taxon>Campylobacterota</taxon>
        <taxon>Epsilonproteobacteria</taxon>
        <taxon>Campylobacterales</taxon>
        <taxon>Arcobacteraceae</taxon>
        <taxon>Malaciobacter</taxon>
    </lineage>
</organism>
<dbReference type="Pfam" id="PF09242">
    <property type="entry name" value="FCSD-flav_bind"/>
    <property type="match status" value="1"/>
</dbReference>
<dbReference type="InterPro" id="IPR036188">
    <property type="entry name" value="FAD/NAD-bd_sf"/>
</dbReference>
<evidence type="ECO:0000256" key="2">
    <source>
        <dbReference type="ARBA" id="ARBA00022827"/>
    </source>
</evidence>
<keyword evidence="2" id="KW-0274">FAD</keyword>
<dbReference type="EMBL" id="CP035928">
    <property type="protein sequence ID" value="QEP35661.1"/>
    <property type="molecule type" value="Genomic_DNA"/>
</dbReference>
<dbReference type="PANTHER" id="PTHR43755:SF1">
    <property type="entry name" value="FAD-DEPENDENT PYRIDINE NUCLEOTIDE-DISULPHIDE OXIDOREDUCTASE"/>
    <property type="match status" value="1"/>
</dbReference>
<dbReference type="AlphaFoldDB" id="A0A5C2H9S6"/>